<evidence type="ECO:0000313" key="2">
    <source>
        <dbReference type="Proteomes" id="UP000184335"/>
    </source>
</evidence>
<dbReference type="EMBL" id="FQYI01000007">
    <property type="protein sequence ID" value="SHI99931.1"/>
    <property type="molecule type" value="Genomic_DNA"/>
</dbReference>
<dbReference type="GO" id="GO:0008168">
    <property type="term" value="F:methyltransferase activity"/>
    <property type="evidence" value="ECO:0007669"/>
    <property type="project" value="UniProtKB-KW"/>
</dbReference>
<dbReference type="AlphaFoldDB" id="A0A1M6FQD3"/>
<protein>
    <submittedName>
        <fullName evidence="1">Methyltransferase domain-containing protein</fullName>
    </submittedName>
</protein>
<organism evidence="1 2">
    <name type="scientific">Cruoricaptor ignavus</name>
    <dbReference type="NCBI Taxonomy" id="1118202"/>
    <lineage>
        <taxon>Bacteria</taxon>
        <taxon>Pseudomonadati</taxon>
        <taxon>Bacteroidota</taxon>
        <taxon>Flavobacteriia</taxon>
        <taxon>Flavobacteriales</taxon>
        <taxon>Weeksellaceae</taxon>
        <taxon>Cruoricaptor</taxon>
    </lineage>
</organism>
<keyword evidence="1" id="KW-0489">Methyltransferase</keyword>
<dbReference type="PANTHER" id="PTHR43861:SF6">
    <property type="entry name" value="METHYLTRANSFERASE TYPE 11"/>
    <property type="match status" value="1"/>
</dbReference>
<name>A0A1M6FQD3_9FLAO</name>
<dbReference type="Proteomes" id="UP000184335">
    <property type="component" value="Unassembled WGS sequence"/>
</dbReference>
<dbReference type="CDD" id="cd02440">
    <property type="entry name" value="AdoMet_MTases"/>
    <property type="match status" value="1"/>
</dbReference>
<dbReference type="STRING" id="1118202.SAMN05443429_10797"/>
<dbReference type="RefSeq" id="WP_073180018.1">
    <property type="nucleotide sequence ID" value="NZ_FQYI01000007.1"/>
</dbReference>
<proteinExistence type="predicted"/>
<dbReference type="GO" id="GO:0032259">
    <property type="term" value="P:methylation"/>
    <property type="evidence" value="ECO:0007669"/>
    <property type="project" value="UniProtKB-KW"/>
</dbReference>
<reference evidence="1 2" key="1">
    <citation type="submission" date="2016-11" db="EMBL/GenBank/DDBJ databases">
        <authorList>
            <person name="Jaros S."/>
            <person name="Januszkiewicz K."/>
            <person name="Wedrychowicz H."/>
        </authorList>
    </citation>
    <scope>NUCLEOTIDE SEQUENCE [LARGE SCALE GENOMIC DNA]</scope>
    <source>
        <strain evidence="1 2">DSM 25479</strain>
    </source>
</reference>
<accession>A0A1M6FQD3</accession>
<dbReference type="PANTHER" id="PTHR43861">
    <property type="entry name" value="TRANS-ACONITATE 2-METHYLTRANSFERASE-RELATED"/>
    <property type="match status" value="1"/>
</dbReference>
<dbReference type="Pfam" id="PF13489">
    <property type="entry name" value="Methyltransf_23"/>
    <property type="match status" value="1"/>
</dbReference>
<sequence>MKHLQLKDYFLTQEEFEITETQIPGVLKTLPEPKDLGKYYDSKNYISHNQDSKSFKEKIYKYFQKINLNYKRNLLAAMLFQNAKVLDYGCGAGDFLEFCKDDFQMIGFEPNEKAREIAKQKAKSAQFISDIQALENFSLDAITLWHVFEHLENPGKMLEIFKSKLKDSGQLIIALPNYKSYDAKFYGKYWAAYDVPRHLFHFSQEGMQNILSRKNLKITKVKPLHFDAFYVSILSEKYRKNPFFPLFGMTMGAISNFKAVKSGEFSSLIYFIEKN</sequence>
<dbReference type="Gene3D" id="3.40.50.150">
    <property type="entry name" value="Vaccinia Virus protein VP39"/>
    <property type="match status" value="1"/>
</dbReference>
<dbReference type="SUPFAM" id="SSF53335">
    <property type="entry name" value="S-adenosyl-L-methionine-dependent methyltransferases"/>
    <property type="match status" value="1"/>
</dbReference>
<dbReference type="OrthoDB" id="2370471at2"/>
<keyword evidence="1" id="KW-0808">Transferase</keyword>
<keyword evidence="2" id="KW-1185">Reference proteome</keyword>
<evidence type="ECO:0000313" key="1">
    <source>
        <dbReference type="EMBL" id="SHI99931.1"/>
    </source>
</evidence>
<gene>
    <name evidence="1" type="ORF">SAMN05443429_10797</name>
</gene>
<dbReference type="InterPro" id="IPR029063">
    <property type="entry name" value="SAM-dependent_MTases_sf"/>
</dbReference>